<proteinExistence type="predicted"/>
<comment type="caution">
    <text evidence="1">The sequence shown here is derived from an EMBL/GenBank/DDBJ whole genome shotgun (WGS) entry which is preliminary data.</text>
</comment>
<dbReference type="EMBL" id="JBEPNJ010000004">
    <property type="protein sequence ID" value="MET3771700.1"/>
    <property type="molecule type" value="Genomic_DNA"/>
</dbReference>
<evidence type="ECO:0000313" key="2">
    <source>
        <dbReference type="Proteomes" id="UP001549207"/>
    </source>
</evidence>
<name>A0ACC6TDE2_9MICC</name>
<organism evidence="1 2">
    <name type="scientific">Arthrobacter nitrophenolicus</name>
    <dbReference type="NCBI Taxonomy" id="683150"/>
    <lineage>
        <taxon>Bacteria</taxon>
        <taxon>Bacillati</taxon>
        <taxon>Actinomycetota</taxon>
        <taxon>Actinomycetes</taxon>
        <taxon>Micrococcales</taxon>
        <taxon>Micrococcaceae</taxon>
        <taxon>Arthrobacter</taxon>
    </lineage>
</organism>
<keyword evidence="2" id="KW-1185">Reference proteome</keyword>
<sequence>MKKFSTMRLAVLGALVPALLLQASTPPAVTDAAWQDAERSSGSFAATTIPAPTLNGQCSYEPNLLGLGAYVRILWKAPEGYSVADAELQASTSGLGSALAPLTGFSLTAETTGTAAGGYVTDVPVNLLGGLLGLGTELQLSIVMKRFGWTSKAASVATNAGLVAGLGGSCRNLPPDA</sequence>
<dbReference type="Proteomes" id="UP001549207">
    <property type="component" value="Unassembled WGS sequence"/>
</dbReference>
<reference evidence="1" key="1">
    <citation type="submission" date="2024-06" db="EMBL/GenBank/DDBJ databases">
        <title>Genomic Encyclopedia of Type Strains, Phase IV (KMG-IV): sequencing the most valuable type-strain genomes for metagenomic binning, comparative biology and taxonomic classification.</title>
        <authorList>
            <person name="Goeker M."/>
        </authorList>
    </citation>
    <scope>NUCLEOTIDE SEQUENCE</scope>
    <source>
        <strain evidence="1">SJCon</strain>
    </source>
</reference>
<protein>
    <submittedName>
        <fullName evidence="1">Uncharacterized protein</fullName>
    </submittedName>
</protein>
<accession>A0ACC6TDE2</accession>
<evidence type="ECO:0000313" key="1">
    <source>
        <dbReference type="EMBL" id="MET3771700.1"/>
    </source>
</evidence>
<gene>
    <name evidence="1" type="ORF">ABIC98_001337</name>
</gene>